<name>A0ABU3PVU7_9ACTN</name>
<evidence type="ECO:0000313" key="1">
    <source>
        <dbReference type="EMBL" id="MDT9593001.1"/>
    </source>
</evidence>
<dbReference type="EMBL" id="JAVYII010000003">
    <property type="protein sequence ID" value="MDT9593001.1"/>
    <property type="molecule type" value="Genomic_DNA"/>
</dbReference>
<sequence>MPIFDASAWADELPLAALAELDAALADWFLIGAFARDVVVHMAAGLPRSTVTHDVDIAVAAADDEAYRSIVAPLRKSGGGRIRHRAAGYAVDVIAYGGVAPGDELVDESTTLDVTGLADAARSTIDVRLAPDLVIRSASLHAQVVLKIIAWQARGRTSTRDARDLALLLDASHQGGYEAEVWSDETALAAGDHLPDLAGPFRTGSLIRRDFAAAVTRRVADQLEPRAATPLVEAMVGSPVGRRLAAERLDALRRGLVPSTDVHGATT</sequence>
<evidence type="ECO:0008006" key="3">
    <source>
        <dbReference type="Google" id="ProtNLM"/>
    </source>
</evidence>
<dbReference type="Proteomes" id="UP001268542">
    <property type="component" value="Unassembled WGS sequence"/>
</dbReference>
<protein>
    <recommendedName>
        <fullName evidence="3">Nucleotidyltransferase AbiEii toxin of type IV toxin-antitoxin system</fullName>
    </recommendedName>
</protein>
<comment type="caution">
    <text evidence="1">The sequence shown here is derived from an EMBL/GenBank/DDBJ whole genome shotgun (WGS) entry which is preliminary data.</text>
</comment>
<organism evidence="1 2">
    <name type="scientific">Nocardioides imazamoxiresistens</name>
    <dbReference type="NCBI Taxonomy" id="3231893"/>
    <lineage>
        <taxon>Bacteria</taxon>
        <taxon>Bacillati</taxon>
        <taxon>Actinomycetota</taxon>
        <taxon>Actinomycetes</taxon>
        <taxon>Propionibacteriales</taxon>
        <taxon>Nocardioidaceae</taxon>
        <taxon>Nocardioides</taxon>
    </lineage>
</organism>
<evidence type="ECO:0000313" key="2">
    <source>
        <dbReference type="Proteomes" id="UP001268542"/>
    </source>
</evidence>
<proteinExistence type="predicted"/>
<reference evidence="1 2" key="1">
    <citation type="submission" date="2023-08" db="EMBL/GenBank/DDBJ databases">
        <title>Nocardioides seae sp. nov., a bacterium isolated from a soil.</title>
        <authorList>
            <person name="Wang X."/>
        </authorList>
    </citation>
    <scope>NUCLEOTIDE SEQUENCE [LARGE SCALE GENOMIC DNA]</scope>
    <source>
        <strain evidence="1 2">YZH12</strain>
    </source>
</reference>
<accession>A0ABU3PVU7</accession>
<keyword evidence="2" id="KW-1185">Reference proteome</keyword>
<gene>
    <name evidence="1" type="ORF">RDV89_07975</name>
</gene>
<dbReference type="RefSeq" id="WP_315732428.1">
    <property type="nucleotide sequence ID" value="NZ_JAVYII010000003.1"/>
</dbReference>